<protein>
    <submittedName>
        <fullName evidence="1">Unannotated protein</fullName>
    </submittedName>
</protein>
<dbReference type="AlphaFoldDB" id="A0A6J6PTG1"/>
<gene>
    <name evidence="1" type="ORF">UFOPK2399_01427</name>
</gene>
<dbReference type="InterPro" id="IPR008972">
    <property type="entry name" value="Cupredoxin"/>
</dbReference>
<sequence>MTHHQSTRLRVLVAAAAAATLVTLTMEVATAPARTSVLRATVVTVTAGKPKELSFTLSTRAALPLGTVTFNVANRGKIAHQFTVCSYPSSGAFGSACTGKGTKTLAPGETATLKVTFTKAGSYEYLSGLDAQALQGMRGLVTIKGATGVTTTAKTTTAPVINPNAATSAGATGDKIAGAVVIKSAGCLECHTLVNLKGGVDQSLNSFHPEPFLHGPLTPKQLRDLAAYIDESNP</sequence>
<dbReference type="SUPFAM" id="SSF49503">
    <property type="entry name" value="Cupredoxins"/>
    <property type="match status" value="1"/>
</dbReference>
<dbReference type="EMBL" id="CAEZXP010000004">
    <property type="protein sequence ID" value="CAB4702067.1"/>
    <property type="molecule type" value="Genomic_DNA"/>
</dbReference>
<name>A0A6J6PTG1_9ZZZZ</name>
<evidence type="ECO:0000313" key="1">
    <source>
        <dbReference type="EMBL" id="CAB4702067.1"/>
    </source>
</evidence>
<accession>A0A6J6PTG1</accession>
<dbReference type="Gene3D" id="2.60.40.420">
    <property type="entry name" value="Cupredoxins - blue copper proteins"/>
    <property type="match status" value="1"/>
</dbReference>
<reference evidence="1" key="1">
    <citation type="submission" date="2020-05" db="EMBL/GenBank/DDBJ databases">
        <authorList>
            <person name="Chiriac C."/>
            <person name="Salcher M."/>
            <person name="Ghai R."/>
            <person name="Kavagutti S V."/>
        </authorList>
    </citation>
    <scope>NUCLEOTIDE SEQUENCE</scope>
</reference>
<organism evidence="1">
    <name type="scientific">freshwater metagenome</name>
    <dbReference type="NCBI Taxonomy" id="449393"/>
    <lineage>
        <taxon>unclassified sequences</taxon>
        <taxon>metagenomes</taxon>
        <taxon>ecological metagenomes</taxon>
    </lineage>
</organism>
<proteinExistence type="predicted"/>